<dbReference type="PANTHER" id="PTHR11733:SF241">
    <property type="entry name" value="GH26575P-RELATED"/>
    <property type="match status" value="1"/>
</dbReference>
<dbReference type="EMBL" id="BPLR01012713">
    <property type="protein sequence ID" value="GIY56018.1"/>
    <property type="molecule type" value="Genomic_DNA"/>
</dbReference>
<gene>
    <name evidence="3" type="primary">Phex</name>
    <name evidence="3" type="ORF">CEXT_544111</name>
</gene>
<dbReference type="InterPro" id="IPR042089">
    <property type="entry name" value="Peptidase_M13_dom_2"/>
</dbReference>
<dbReference type="InterPro" id="IPR008753">
    <property type="entry name" value="Peptidase_M13_N"/>
</dbReference>
<evidence type="ECO:0000259" key="2">
    <source>
        <dbReference type="Pfam" id="PF05649"/>
    </source>
</evidence>
<dbReference type="Pfam" id="PF05649">
    <property type="entry name" value="Peptidase_M13_N"/>
    <property type="match status" value="1"/>
</dbReference>
<proteinExistence type="inferred from homology"/>
<dbReference type="AlphaFoldDB" id="A0AAV4UE12"/>
<dbReference type="Proteomes" id="UP001054945">
    <property type="component" value="Unassembled WGS sequence"/>
</dbReference>
<name>A0AAV4UE12_CAEEX</name>
<dbReference type="PROSITE" id="PS51885">
    <property type="entry name" value="NEPRILYSIN"/>
    <property type="match status" value="1"/>
</dbReference>
<evidence type="ECO:0000313" key="4">
    <source>
        <dbReference type="Proteomes" id="UP001054945"/>
    </source>
</evidence>
<dbReference type="InterPro" id="IPR000718">
    <property type="entry name" value="Peptidase_M13"/>
</dbReference>
<dbReference type="GO" id="GO:0005886">
    <property type="term" value="C:plasma membrane"/>
    <property type="evidence" value="ECO:0007669"/>
    <property type="project" value="TreeGrafter"/>
</dbReference>
<keyword evidence="4" id="KW-1185">Reference proteome</keyword>
<dbReference type="SUPFAM" id="SSF55486">
    <property type="entry name" value="Metalloproteases ('zincins'), catalytic domain"/>
    <property type="match status" value="1"/>
</dbReference>
<evidence type="ECO:0000313" key="3">
    <source>
        <dbReference type="EMBL" id="GIY56018.1"/>
    </source>
</evidence>
<dbReference type="PANTHER" id="PTHR11733">
    <property type="entry name" value="ZINC METALLOPROTEASE FAMILY M13 NEPRILYSIN-RELATED"/>
    <property type="match status" value="1"/>
</dbReference>
<feature type="domain" description="Peptidase M13 N-terminal" evidence="2">
    <location>
        <begin position="44"/>
        <end position="272"/>
    </location>
</feature>
<dbReference type="Gene3D" id="1.10.1380.10">
    <property type="entry name" value="Neutral endopeptidase , domain2"/>
    <property type="match status" value="1"/>
</dbReference>
<sequence length="343" mass="37499">MCFFFDNGKSSGSSSVEGKPGCWNTNCIKTAGEMLSLIDDQFDPCTNFYEYSCGSFSQALGQSAYQNSIDSVYFSVKDFLENSTNSESEDLENLKSFYGRCMEFEGLHSKREDTAKLFLELMERFGIGGWPVLDEFESQLSLSEILSALTLVGVPVAYRVEVVPDNRIDGSYLLKISPGGPLESGRSGTDIRGDQDLKTYMLFSFLLLGASTYSKATRAVDDILGVDAYYANVEQDTESKCDTIDMLAPDESLNRLNSMIPEDIYFIKSMNSIVLMNDTNNTTLICDVIATALMNDTNDTTLMGDAIAAAHMNDTNGTTLIGDTIATALDTTLMGDAIATAHD</sequence>
<comment type="similarity">
    <text evidence="1">Belongs to the peptidase M13 family.</text>
</comment>
<dbReference type="GO" id="GO:0016485">
    <property type="term" value="P:protein processing"/>
    <property type="evidence" value="ECO:0007669"/>
    <property type="project" value="TreeGrafter"/>
</dbReference>
<evidence type="ECO:0000256" key="1">
    <source>
        <dbReference type="ARBA" id="ARBA00007357"/>
    </source>
</evidence>
<comment type="caution">
    <text evidence="3">The sequence shown here is derived from an EMBL/GenBank/DDBJ whole genome shotgun (WGS) entry which is preliminary data.</text>
</comment>
<accession>A0AAV4UE12</accession>
<reference evidence="3 4" key="1">
    <citation type="submission" date="2021-06" db="EMBL/GenBank/DDBJ databases">
        <title>Caerostris extrusa draft genome.</title>
        <authorList>
            <person name="Kono N."/>
            <person name="Arakawa K."/>
        </authorList>
    </citation>
    <scope>NUCLEOTIDE SEQUENCE [LARGE SCALE GENOMIC DNA]</scope>
</reference>
<organism evidence="3 4">
    <name type="scientific">Caerostris extrusa</name>
    <name type="common">Bark spider</name>
    <name type="synonym">Caerostris bankana</name>
    <dbReference type="NCBI Taxonomy" id="172846"/>
    <lineage>
        <taxon>Eukaryota</taxon>
        <taxon>Metazoa</taxon>
        <taxon>Ecdysozoa</taxon>
        <taxon>Arthropoda</taxon>
        <taxon>Chelicerata</taxon>
        <taxon>Arachnida</taxon>
        <taxon>Araneae</taxon>
        <taxon>Araneomorphae</taxon>
        <taxon>Entelegynae</taxon>
        <taxon>Araneoidea</taxon>
        <taxon>Araneidae</taxon>
        <taxon>Caerostris</taxon>
    </lineage>
</organism>
<protein>
    <submittedName>
        <fullName evidence="3">Metalloendopeptidase PEX</fullName>
    </submittedName>
</protein>
<dbReference type="GO" id="GO:0004222">
    <property type="term" value="F:metalloendopeptidase activity"/>
    <property type="evidence" value="ECO:0007669"/>
    <property type="project" value="InterPro"/>
</dbReference>